<accession>E0I9W4</accession>
<dbReference type="RefSeq" id="WP_006038445.1">
    <property type="nucleotide sequence ID" value="NZ_AEDD01000006.1"/>
</dbReference>
<dbReference type="EMBL" id="AEDD01000006">
    <property type="protein sequence ID" value="EFM10541.1"/>
    <property type="molecule type" value="Genomic_DNA"/>
</dbReference>
<dbReference type="OrthoDB" id="1933450at2"/>
<feature type="transmembrane region" description="Helical" evidence="1">
    <location>
        <begin position="6"/>
        <end position="22"/>
    </location>
</feature>
<organism evidence="2 3">
    <name type="scientific">Paenibacillus curdlanolyticus YK9</name>
    <dbReference type="NCBI Taxonomy" id="717606"/>
    <lineage>
        <taxon>Bacteria</taxon>
        <taxon>Bacillati</taxon>
        <taxon>Bacillota</taxon>
        <taxon>Bacilli</taxon>
        <taxon>Bacillales</taxon>
        <taxon>Paenibacillaceae</taxon>
        <taxon>Paenibacillus</taxon>
    </lineage>
</organism>
<protein>
    <recommendedName>
        <fullName evidence="4">Tetratricopeptide repeat protein</fullName>
    </recommendedName>
</protein>
<evidence type="ECO:0000313" key="2">
    <source>
        <dbReference type="EMBL" id="EFM10541.1"/>
    </source>
</evidence>
<evidence type="ECO:0008006" key="4">
    <source>
        <dbReference type="Google" id="ProtNLM"/>
    </source>
</evidence>
<gene>
    <name evidence="2" type="ORF">PaecuDRAFT_2451</name>
</gene>
<dbReference type="Gene3D" id="1.25.40.10">
    <property type="entry name" value="Tetratricopeptide repeat domain"/>
    <property type="match status" value="1"/>
</dbReference>
<dbReference type="eggNOG" id="ENOG502Z7J7">
    <property type="taxonomic scope" value="Bacteria"/>
</dbReference>
<keyword evidence="1" id="KW-0812">Transmembrane</keyword>
<name>E0I9W4_9BACL</name>
<reference evidence="2 3" key="1">
    <citation type="submission" date="2010-07" db="EMBL/GenBank/DDBJ databases">
        <title>The draft genome of Paenibacillus curdlanolyticus YK9.</title>
        <authorList>
            <consortium name="US DOE Joint Genome Institute (JGI-PGF)"/>
            <person name="Lucas S."/>
            <person name="Copeland A."/>
            <person name="Lapidus A."/>
            <person name="Cheng J.-F."/>
            <person name="Bruce D."/>
            <person name="Goodwin L."/>
            <person name="Pitluck S."/>
            <person name="Land M.L."/>
            <person name="Hauser L."/>
            <person name="Chang Y.-J."/>
            <person name="Jeffries C."/>
            <person name="Anderson I.J."/>
            <person name="Johnson E."/>
            <person name="Loganathan U."/>
            <person name="Mulhopadhyay B."/>
            <person name="Kyrpides N."/>
            <person name="Woyke T.J."/>
        </authorList>
    </citation>
    <scope>NUCLEOTIDE SEQUENCE [LARGE SCALE GENOMIC DNA]</scope>
    <source>
        <strain evidence="2 3">YK9</strain>
    </source>
</reference>
<dbReference type="Proteomes" id="UP000005387">
    <property type="component" value="Unassembled WGS sequence"/>
</dbReference>
<keyword evidence="3" id="KW-1185">Reference proteome</keyword>
<keyword evidence="1" id="KW-0472">Membrane</keyword>
<sequence>MLDNALLVYYIVAVVYSAYRLIRRNGEFAIGICLTLLLPFGGILLSWLTETLRRRFEPDTNLERFKALTELEEDIRERIYQQVDVQKETNIVPMEEALVVNDHMTRRRLLLDMLKGDIDEYGSLLEQAVNNEDTETSHYAVSAVLEMKRKLQVKLQQAAVEYDRQPDNLESAAKYAGALGRLIAGGFMDIRTKRGYLSSYTTVLDKIMSAGIYDETMFANKIDCEMELGQYERAIEDCDKFREVYPNSEQAYLSSLRVYYELKRRERFFGLLEELKALPIRLSHDTQSVLQYWTGSGVAG</sequence>
<keyword evidence="1" id="KW-1133">Transmembrane helix</keyword>
<dbReference type="STRING" id="717606.PaecuDRAFT_2451"/>
<dbReference type="InterPro" id="IPR011990">
    <property type="entry name" value="TPR-like_helical_dom_sf"/>
</dbReference>
<dbReference type="AlphaFoldDB" id="E0I9W4"/>
<evidence type="ECO:0000256" key="1">
    <source>
        <dbReference type="SAM" id="Phobius"/>
    </source>
</evidence>
<feature type="transmembrane region" description="Helical" evidence="1">
    <location>
        <begin position="29"/>
        <end position="48"/>
    </location>
</feature>
<dbReference type="SUPFAM" id="SSF48452">
    <property type="entry name" value="TPR-like"/>
    <property type="match status" value="1"/>
</dbReference>
<evidence type="ECO:0000313" key="3">
    <source>
        <dbReference type="Proteomes" id="UP000005387"/>
    </source>
</evidence>
<proteinExistence type="predicted"/>